<comment type="caution">
    <text evidence="2">The sequence shown here is derived from an EMBL/GenBank/DDBJ whole genome shotgun (WGS) entry which is preliminary data.</text>
</comment>
<protein>
    <submittedName>
        <fullName evidence="2">Uncharacterized protein</fullName>
    </submittedName>
</protein>
<feature type="compositionally biased region" description="Basic and acidic residues" evidence="1">
    <location>
        <begin position="11"/>
        <end position="21"/>
    </location>
</feature>
<accession>A0ABN9WPC9</accession>
<feature type="region of interest" description="Disordered" evidence="1">
    <location>
        <begin position="1"/>
        <end position="319"/>
    </location>
</feature>
<evidence type="ECO:0000313" key="2">
    <source>
        <dbReference type="EMBL" id="CAK0888518.1"/>
    </source>
</evidence>
<feature type="compositionally biased region" description="Low complexity" evidence="1">
    <location>
        <begin position="88"/>
        <end position="101"/>
    </location>
</feature>
<evidence type="ECO:0000256" key="1">
    <source>
        <dbReference type="SAM" id="MobiDB-lite"/>
    </source>
</evidence>
<sequence length="319" mass="32233">MRPLSGGSCRSRRDEVWEQKKQRFLAKQRAGGGGGPVGGGVPRASPPLHLGDHAGQARQPAPKSPLSRMVEEGYSAAQQPASVQKPYGSSQQSSGSRGARGTEPGGFSAAVASQWSSSVQHDQQQRQNRHDPSVVGPPKQSGGISCSQAPGGGASIDLSWGPTGGGGNVMPPRMPGAPGVGAQQPTPQHQRQQPAHQYPPRTGGSGGSYRGPSPSHRALGGAPWGRDGDAPAARQPSPARREAPFGTDAGAPAMPGRGASYARAPSPAQQAYARAPSPVGASAGFFGGVGQRDPAPSAGAPRGRGLGRTPGGTSQVVFG</sequence>
<reference evidence="2" key="1">
    <citation type="submission" date="2023-10" db="EMBL/GenBank/DDBJ databases">
        <authorList>
            <person name="Chen Y."/>
            <person name="Shah S."/>
            <person name="Dougan E. K."/>
            <person name="Thang M."/>
            <person name="Chan C."/>
        </authorList>
    </citation>
    <scope>NUCLEOTIDE SEQUENCE [LARGE SCALE GENOMIC DNA]</scope>
</reference>
<feature type="compositionally biased region" description="Low complexity" evidence="1">
    <location>
        <begin position="182"/>
        <end position="202"/>
    </location>
</feature>
<keyword evidence="3" id="KW-1185">Reference proteome</keyword>
<dbReference type="Proteomes" id="UP001189429">
    <property type="component" value="Unassembled WGS sequence"/>
</dbReference>
<proteinExistence type="predicted"/>
<dbReference type="EMBL" id="CAUYUJ010019085">
    <property type="protein sequence ID" value="CAK0888518.1"/>
    <property type="molecule type" value="Genomic_DNA"/>
</dbReference>
<name>A0ABN9WPC9_9DINO</name>
<evidence type="ECO:0000313" key="3">
    <source>
        <dbReference type="Proteomes" id="UP001189429"/>
    </source>
</evidence>
<gene>
    <name evidence="2" type="ORF">PCOR1329_LOCUS69292</name>
</gene>
<feature type="compositionally biased region" description="Gly residues" evidence="1">
    <location>
        <begin position="30"/>
        <end position="41"/>
    </location>
</feature>
<organism evidence="2 3">
    <name type="scientific">Prorocentrum cordatum</name>
    <dbReference type="NCBI Taxonomy" id="2364126"/>
    <lineage>
        <taxon>Eukaryota</taxon>
        <taxon>Sar</taxon>
        <taxon>Alveolata</taxon>
        <taxon>Dinophyceae</taxon>
        <taxon>Prorocentrales</taxon>
        <taxon>Prorocentraceae</taxon>
        <taxon>Prorocentrum</taxon>
    </lineage>
</organism>
<feature type="compositionally biased region" description="Low complexity" evidence="1">
    <location>
        <begin position="108"/>
        <end position="126"/>
    </location>
</feature>